<accession>A0A151NT67</accession>
<comment type="caution">
    <text evidence="15">The sequence shown here is derived from an EMBL/GenBank/DDBJ whole genome shotgun (WGS) entry which is preliminary data.</text>
</comment>
<evidence type="ECO:0000256" key="1">
    <source>
        <dbReference type="ARBA" id="ARBA00004651"/>
    </source>
</evidence>
<evidence type="ECO:0000256" key="2">
    <source>
        <dbReference type="ARBA" id="ARBA00022475"/>
    </source>
</evidence>
<dbReference type="SUPFAM" id="SSF81321">
    <property type="entry name" value="Family A G protein-coupled receptor-like"/>
    <property type="match status" value="1"/>
</dbReference>
<reference evidence="15 16" key="1">
    <citation type="journal article" date="2012" name="Genome Biol.">
        <title>Sequencing three crocodilian genomes to illuminate the evolution of archosaurs and amniotes.</title>
        <authorList>
            <person name="St John J.A."/>
            <person name="Braun E.L."/>
            <person name="Isberg S.R."/>
            <person name="Miles L.G."/>
            <person name="Chong A.Y."/>
            <person name="Gongora J."/>
            <person name="Dalzell P."/>
            <person name="Moran C."/>
            <person name="Bed'hom B."/>
            <person name="Abzhanov A."/>
            <person name="Burgess S.C."/>
            <person name="Cooksey A.M."/>
            <person name="Castoe T.A."/>
            <person name="Crawford N.G."/>
            <person name="Densmore L.D."/>
            <person name="Drew J.C."/>
            <person name="Edwards S.V."/>
            <person name="Faircloth B.C."/>
            <person name="Fujita M.K."/>
            <person name="Greenwold M.J."/>
            <person name="Hoffmann F.G."/>
            <person name="Howard J.M."/>
            <person name="Iguchi T."/>
            <person name="Janes D.E."/>
            <person name="Khan S.Y."/>
            <person name="Kohno S."/>
            <person name="de Koning A.J."/>
            <person name="Lance S.L."/>
            <person name="McCarthy F.M."/>
            <person name="McCormack J.E."/>
            <person name="Merchant M.E."/>
            <person name="Peterson D.G."/>
            <person name="Pollock D.D."/>
            <person name="Pourmand N."/>
            <person name="Raney B.J."/>
            <person name="Roessler K.A."/>
            <person name="Sanford J.R."/>
            <person name="Sawyer R.H."/>
            <person name="Schmidt C.J."/>
            <person name="Triplett E.W."/>
            <person name="Tuberville T.D."/>
            <person name="Venegas-Anaya M."/>
            <person name="Howard J.T."/>
            <person name="Jarvis E.D."/>
            <person name="Guillette L.J.Jr."/>
            <person name="Glenn T.C."/>
            <person name="Green R.E."/>
            <person name="Ray D.A."/>
        </authorList>
    </citation>
    <scope>NUCLEOTIDE SEQUENCE [LARGE SCALE GENOMIC DNA]</scope>
    <source>
        <strain evidence="15">KSC_2009_1</strain>
    </source>
</reference>
<dbReference type="AlphaFoldDB" id="A0A151NT67"/>
<evidence type="ECO:0000256" key="3">
    <source>
        <dbReference type="ARBA" id="ARBA00022606"/>
    </source>
</evidence>
<protein>
    <recommendedName>
        <fullName evidence="13">Olfactory receptor</fullName>
    </recommendedName>
</protein>
<dbReference type="Gene3D" id="1.20.1070.10">
    <property type="entry name" value="Rhodopsin 7-helix transmembrane proteins"/>
    <property type="match status" value="1"/>
</dbReference>
<dbReference type="GO" id="GO:0004930">
    <property type="term" value="F:G protein-coupled receptor activity"/>
    <property type="evidence" value="ECO:0007669"/>
    <property type="project" value="UniProtKB-KW"/>
</dbReference>
<evidence type="ECO:0000256" key="8">
    <source>
        <dbReference type="ARBA" id="ARBA00023136"/>
    </source>
</evidence>
<keyword evidence="2 13" id="KW-1003">Cell membrane</keyword>
<dbReference type="PROSITE" id="PS00237">
    <property type="entry name" value="G_PROTEIN_RECEP_F1_1"/>
    <property type="match status" value="1"/>
</dbReference>
<sequence>MKYKVAMILQNKTNVAEFILLGFNIAGKAQVLLLFMVLLGTFVLTVLGNLVIIVITLVDQRLQTPMYFFLRNFSFLEISFTSVVIPKTLANLLAEKKTISLVGCFIQSLFYFILGSTEFFLLSVMSVDRYMAICNPLRYATIMNSRVCSMLVLLSWIGGILFILGPTVVLFRLPFCGPNVINHFFCDNSPLIKLSCADTHFLEFLDFIVATINLIGTLAITAISYISIVSTVLRIPSAKERKKAFSTCSSHIIVVSIFYGSCIFMYLRPTQGKEMDLNKTVAILNTVVTPLLNPFIYSLRNKQVKESLRAILRRVLDKNRD</sequence>
<keyword evidence="11 12" id="KW-0807">Transducer</keyword>
<feature type="transmembrane region" description="Helical" evidence="13">
    <location>
        <begin position="31"/>
        <end position="57"/>
    </location>
</feature>
<gene>
    <name evidence="15" type="primary">OR6C75</name>
    <name evidence="15" type="ORF">Y1Q_0007569</name>
</gene>
<dbReference type="PRINTS" id="PR00245">
    <property type="entry name" value="OLFACTORYR"/>
</dbReference>
<dbReference type="InterPro" id="IPR000725">
    <property type="entry name" value="Olfact_rcpt"/>
</dbReference>
<feature type="transmembrane region" description="Helical" evidence="13">
    <location>
        <begin position="147"/>
        <end position="171"/>
    </location>
</feature>
<dbReference type="GO" id="GO:0004984">
    <property type="term" value="F:olfactory receptor activity"/>
    <property type="evidence" value="ECO:0007669"/>
    <property type="project" value="InterPro"/>
</dbReference>
<dbReference type="InterPro" id="IPR017452">
    <property type="entry name" value="GPCR_Rhodpsn_7TM"/>
</dbReference>
<evidence type="ECO:0000256" key="5">
    <source>
        <dbReference type="ARBA" id="ARBA00022725"/>
    </source>
</evidence>
<dbReference type="FunFam" id="1.20.1070.10:FF:000010">
    <property type="entry name" value="Olfactory receptor"/>
    <property type="match status" value="1"/>
</dbReference>
<keyword evidence="7 12" id="KW-0297">G-protein coupled receptor</keyword>
<evidence type="ECO:0000256" key="7">
    <source>
        <dbReference type="ARBA" id="ARBA00023040"/>
    </source>
</evidence>
<keyword evidence="4 12" id="KW-0812">Transmembrane</keyword>
<keyword evidence="6 13" id="KW-1133">Transmembrane helix</keyword>
<keyword evidence="8 13" id="KW-0472">Membrane</keyword>
<dbReference type="CDD" id="cd15912">
    <property type="entry name" value="7tmA_OR6C-like"/>
    <property type="match status" value="1"/>
</dbReference>
<comment type="similarity">
    <text evidence="12">Belongs to the G-protein coupled receptor 1 family.</text>
</comment>
<feature type="transmembrane region" description="Helical" evidence="13">
    <location>
        <begin position="279"/>
        <end position="299"/>
    </location>
</feature>
<evidence type="ECO:0000256" key="6">
    <source>
        <dbReference type="ARBA" id="ARBA00022989"/>
    </source>
</evidence>
<keyword evidence="16" id="KW-1185">Reference proteome</keyword>
<dbReference type="PANTHER" id="PTHR26454">
    <property type="entry name" value="OLFACTORY RECEPTOR"/>
    <property type="match status" value="1"/>
</dbReference>
<dbReference type="EMBL" id="AKHW03002097">
    <property type="protein sequence ID" value="KYO40071.1"/>
    <property type="molecule type" value="Genomic_DNA"/>
</dbReference>
<feature type="transmembrane region" description="Helical" evidence="13">
    <location>
        <begin position="109"/>
        <end position="127"/>
    </location>
</feature>
<evidence type="ECO:0000256" key="9">
    <source>
        <dbReference type="ARBA" id="ARBA00023170"/>
    </source>
</evidence>
<dbReference type="Proteomes" id="UP000050525">
    <property type="component" value="Unassembled WGS sequence"/>
</dbReference>
<dbReference type="InterPro" id="IPR047132">
    <property type="entry name" value="Olfact_rcpt_6C-like"/>
</dbReference>
<evidence type="ECO:0000256" key="10">
    <source>
        <dbReference type="ARBA" id="ARBA00023180"/>
    </source>
</evidence>
<evidence type="ECO:0000256" key="11">
    <source>
        <dbReference type="ARBA" id="ARBA00023224"/>
    </source>
</evidence>
<organism evidence="15 16">
    <name type="scientific">Alligator mississippiensis</name>
    <name type="common">American alligator</name>
    <dbReference type="NCBI Taxonomy" id="8496"/>
    <lineage>
        <taxon>Eukaryota</taxon>
        <taxon>Metazoa</taxon>
        <taxon>Chordata</taxon>
        <taxon>Craniata</taxon>
        <taxon>Vertebrata</taxon>
        <taxon>Euteleostomi</taxon>
        <taxon>Archelosauria</taxon>
        <taxon>Archosauria</taxon>
        <taxon>Crocodylia</taxon>
        <taxon>Alligatoridae</taxon>
        <taxon>Alligatorinae</taxon>
        <taxon>Alligator</taxon>
    </lineage>
</organism>
<feature type="transmembrane region" description="Helical" evidence="13">
    <location>
        <begin position="207"/>
        <end position="233"/>
    </location>
</feature>
<keyword evidence="3 13" id="KW-0716">Sensory transduction</keyword>
<evidence type="ECO:0000313" key="16">
    <source>
        <dbReference type="Proteomes" id="UP000050525"/>
    </source>
</evidence>
<proteinExistence type="inferred from homology"/>
<keyword evidence="5 13" id="KW-0552">Olfaction</keyword>
<evidence type="ECO:0000256" key="12">
    <source>
        <dbReference type="RuleBase" id="RU000688"/>
    </source>
</evidence>
<feature type="transmembrane region" description="Helical" evidence="13">
    <location>
        <begin position="245"/>
        <end position="267"/>
    </location>
</feature>
<evidence type="ECO:0000256" key="13">
    <source>
        <dbReference type="RuleBase" id="RU363047"/>
    </source>
</evidence>
<keyword evidence="10" id="KW-0325">Glycoprotein</keyword>
<evidence type="ECO:0000259" key="14">
    <source>
        <dbReference type="PROSITE" id="PS50262"/>
    </source>
</evidence>
<dbReference type="Pfam" id="PF13853">
    <property type="entry name" value="7tm_4"/>
    <property type="match status" value="1"/>
</dbReference>
<feature type="domain" description="G-protein coupled receptors family 1 profile" evidence="14">
    <location>
        <begin position="48"/>
        <end position="297"/>
    </location>
</feature>
<dbReference type="PANTHER" id="PTHR26454:SF18">
    <property type="entry name" value="OLFACTORY RECEPTOR 6C76"/>
    <property type="match status" value="1"/>
</dbReference>
<evidence type="ECO:0000313" key="15">
    <source>
        <dbReference type="EMBL" id="KYO40071.1"/>
    </source>
</evidence>
<keyword evidence="9 12" id="KW-0675">Receptor</keyword>
<feature type="transmembrane region" description="Helical" evidence="13">
    <location>
        <begin position="69"/>
        <end position="89"/>
    </location>
</feature>
<dbReference type="PRINTS" id="PR00237">
    <property type="entry name" value="GPCRRHODOPSN"/>
</dbReference>
<dbReference type="eggNOG" id="ENOG502RDVH">
    <property type="taxonomic scope" value="Eukaryota"/>
</dbReference>
<comment type="subcellular location">
    <subcellularLocation>
        <location evidence="1 13">Cell membrane</location>
        <topology evidence="1 13">Multi-pass membrane protein</topology>
    </subcellularLocation>
</comment>
<dbReference type="PROSITE" id="PS50262">
    <property type="entry name" value="G_PROTEIN_RECEP_F1_2"/>
    <property type="match status" value="1"/>
</dbReference>
<dbReference type="InterPro" id="IPR000276">
    <property type="entry name" value="GPCR_Rhodpsn"/>
</dbReference>
<dbReference type="GO" id="GO:0005886">
    <property type="term" value="C:plasma membrane"/>
    <property type="evidence" value="ECO:0007669"/>
    <property type="project" value="UniProtKB-SubCell"/>
</dbReference>
<name>A0A151NT67_ALLMI</name>
<evidence type="ECO:0000256" key="4">
    <source>
        <dbReference type="ARBA" id="ARBA00022692"/>
    </source>
</evidence>